<accession>A0A9Q0BRA2</accession>
<feature type="binding site" evidence="12">
    <location>
        <position position="894"/>
    </location>
    <ligand>
        <name>S-adenosyl-L-methionine</name>
        <dbReference type="ChEBI" id="CHEBI:59789"/>
    </ligand>
</feature>
<feature type="binding site" evidence="12">
    <location>
        <position position="838"/>
    </location>
    <ligand>
        <name>S-adenosyl-L-methionine</name>
        <dbReference type="ChEBI" id="CHEBI:59789"/>
    </ligand>
</feature>
<evidence type="ECO:0000256" key="7">
    <source>
        <dbReference type="ARBA" id="ARBA00022884"/>
    </source>
</evidence>
<dbReference type="Gene3D" id="3.40.50.150">
    <property type="entry name" value="Vaccinia Virus protein VP39"/>
    <property type="match status" value="1"/>
</dbReference>
<keyword evidence="3 12" id="KW-0949">S-adenosyl-L-methionine</keyword>
<dbReference type="GO" id="GO:0009451">
    <property type="term" value="P:RNA modification"/>
    <property type="evidence" value="ECO:0007669"/>
    <property type="project" value="UniProtKB-ARBA"/>
</dbReference>
<dbReference type="Pfam" id="PF01753">
    <property type="entry name" value="zf-MYND"/>
    <property type="match status" value="1"/>
</dbReference>
<dbReference type="GO" id="GO:0030697">
    <property type="term" value="F:tRNA (uracil(54)-C5)-methyltransferase activity, S-adenosyl methionine-dependent"/>
    <property type="evidence" value="ECO:0007669"/>
    <property type="project" value="UniProtKB-EC"/>
</dbReference>
<evidence type="ECO:0000256" key="15">
    <source>
        <dbReference type="SAM" id="MobiDB-lite"/>
    </source>
</evidence>
<dbReference type="InterPro" id="IPR012677">
    <property type="entry name" value="Nucleotide-bd_a/b_plait_sf"/>
</dbReference>
<dbReference type="GO" id="GO:0003723">
    <property type="term" value="F:RNA binding"/>
    <property type="evidence" value="ECO:0007669"/>
    <property type="project" value="UniProtKB-UniRule"/>
</dbReference>
<dbReference type="GO" id="GO:0032259">
    <property type="term" value="P:methylation"/>
    <property type="evidence" value="ECO:0007669"/>
    <property type="project" value="UniProtKB-KW"/>
</dbReference>
<gene>
    <name evidence="19" type="ORF">M5D96_005974</name>
</gene>
<dbReference type="GO" id="GO:0006396">
    <property type="term" value="P:RNA processing"/>
    <property type="evidence" value="ECO:0007669"/>
    <property type="project" value="InterPro"/>
</dbReference>
<dbReference type="InterPro" id="IPR001214">
    <property type="entry name" value="SET_dom"/>
</dbReference>
<comment type="similarity">
    <text evidence="12">Belongs to the class I-like SAM-binding methyltransferase superfamily. RNA M5U methyltransferase family.</text>
</comment>
<evidence type="ECO:0000259" key="18">
    <source>
        <dbReference type="PROSITE" id="PS50865"/>
    </source>
</evidence>
<dbReference type="PROSITE" id="PS01231">
    <property type="entry name" value="TRMA_2"/>
    <property type="match status" value="1"/>
</dbReference>
<keyword evidence="14" id="KW-0175">Coiled coil</keyword>
<dbReference type="Pfam" id="PF00856">
    <property type="entry name" value="SET"/>
    <property type="match status" value="1"/>
</dbReference>
<evidence type="ECO:0000313" key="19">
    <source>
        <dbReference type="EMBL" id="KAI8041707.1"/>
    </source>
</evidence>
<name>A0A9Q0BRA2_9MUSC</name>
<evidence type="ECO:0000256" key="12">
    <source>
        <dbReference type="PROSITE-ProRule" id="PRU01024"/>
    </source>
</evidence>
<dbReference type="InterPro" id="IPR030390">
    <property type="entry name" value="MeTrfase_TrmA_AS"/>
</dbReference>
<dbReference type="AlphaFoldDB" id="A0A9Q0BRA2"/>
<keyword evidence="2 12" id="KW-0808">Transferase</keyword>
<evidence type="ECO:0000256" key="13">
    <source>
        <dbReference type="PROSITE-ProRule" id="PRU10015"/>
    </source>
</evidence>
<evidence type="ECO:0000259" key="17">
    <source>
        <dbReference type="PROSITE" id="PS50280"/>
    </source>
</evidence>
<protein>
    <recommendedName>
        <fullName evidence="8">tRNA (uracil(54)-C(5))-methyltransferase</fullName>
        <ecNumber evidence="8">2.1.1.35</ecNumber>
    </recommendedName>
</protein>
<dbReference type="Pfam" id="PF05958">
    <property type="entry name" value="tRNA_U5-meth_tr"/>
    <property type="match status" value="1"/>
</dbReference>
<dbReference type="CDD" id="cd20071">
    <property type="entry name" value="SET_SMYD"/>
    <property type="match status" value="1"/>
</dbReference>
<feature type="active site" description="Nucleophile" evidence="12">
    <location>
        <position position="922"/>
    </location>
</feature>
<dbReference type="Gene3D" id="2.40.50.1070">
    <property type="match status" value="1"/>
</dbReference>
<dbReference type="Gene3D" id="6.10.140.2220">
    <property type="match status" value="2"/>
</dbReference>
<evidence type="ECO:0000256" key="11">
    <source>
        <dbReference type="PROSITE-ProRule" id="PRU00176"/>
    </source>
</evidence>
<keyword evidence="1 12" id="KW-0489">Methyltransferase</keyword>
<dbReference type="InterPro" id="IPR045850">
    <property type="entry name" value="TRM2_met"/>
</dbReference>
<dbReference type="PROSITE" id="PS01230">
    <property type="entry name" value="TRMA_1"/>
    <property type="match status" value="1"/>
</dbReference>
<dbReference type="InterPro" id="IPR002893">
    <property type="entry name" value="Znf_MYND"/>
</dbReference>
<dbReference type="Gene3D" id="1.10.220.160">
    <property type="match status" value="1"/>
</dbReference>
<feature type="compositionally biased region" description="Basic and acidic residues" evidence="15">
    <location>
        <begin position="580"/>
        <end position="593"/>
    </location>
</feature>
<evidence type="ECO:0000256" key="10">
    <source>
        <dbReference type="PROSITE-ProRule" id="PRU00134"/>
    </source>
</evidence>
<dbReference type="InterPro" id="IPR000504">
    <property type="entry name" value="RRM_dom"/>
</dbReference>
<feature type="domain" description="RRM" evidence="16">
    <location>
        <begin position="497"/>
        <end position="575"/>
    </location>
</feature>
<feature type="binding site" evidence="12">
    <location>
        <position position="788"/>
    </location>
    <ligand>
        <name>S-adenosyl-L-methionine</name>
        <dbReference type="ChEBI" id="CHEBI:59789"/>
    </ligand>
</feature>
<comment type="catalytic activity">
    <reaction evidence="9">
        <text>uridine(54) in tRNA + S-adenosyl-L-methionine = 5-methyluridine(54) in tRNA + S-adenosyl-L-homocysteine + H(+)</text>
        <dbReference type="Rhea" id="RHEA:42712"/>
        <dbReference type="Rhea" id="RHEA-COMP:10167"/>
        <dbReference type="Rhea" id="RHEA-COMP:10193"/>
        <dbReference type="ChEBI" id="CHEBI:15378"/>
        <dbReference type="ChEBI" id="CHEBI:57856"/>
        <dbReference type="ChEBI" id="CHEBI:59789"/>
        <dbReference type="ChEBI" id="CHEBI:65315"/>
        <dbReference type="ChEBI" id="CHEBI:74447"/>
        <dbReference type="EC" id="2.1.1.35"/>
    </reaction>
    <physiologicalReaction direction="left-to-right" evidence="9">
        <dbReference type="Rhea" id="RHEA:42713"/>
    </physiologicalReaction>
</comment>
<evidence type="ECO:0000256" key="8">
    <source>
        <dbReference type="ARBA" id="ARBA00033763"/>
    </source>
</evidence>
<feature type="active site" evidence="13">
    <location>
        <position position="922"/>
    </location>
</feature>
<dbReference type="InterPro" id="IPR035979">
    <property type="entry name" value="RBD_domain_sf"/>
</dbReference>
<dbReference type="InterPro" id="IPR046341">
    <property type="entry name" value="SET_dom_sf"/>
</dbReference>
<evidence type="ECO:0000259" key="16">
    <source>
        <dbReference type="PROSITE" id="PS50102"/>
    </source>
</evidence>
<evidence type="ECO:0000313" key="20">
    <source>
        <dbReference type="Proteomes" id="UP001059596"/>
    </source>
</evidence>
<proteinExistence type="inferred from homology"/>
<dbReference type="InterPro" id="IPR029063">
    <property type="entry name" value="SAM-dependent_MTases_sf"/>
</dbReference>
<dbReference type="InterPro" id="IPR030391">
    <property type="entry name" value="MeTrfase_TrmA_CS"/>
</dbReference>
<evidence type="ECO:0000256" key="9">
    <source>
        <dbReference type="ARBA" id="ARBA00047278"/>
    </source>
</evidence>
<evidence type="ECO:0000256" key="2">
    <source>
        <dbReference type="ARBA" id="ARBA00022679"/>
    </source>
</evidence>
<dbReference type="SUPFAM" id="SSF82199">
    <property type="entry name" value="SET domain"/>
    <property type="match status" value="1"/>
</dbReference>
<dbReference type="SUPFAM" id="SSF54928">
    <property type="entry name" value="RNA-binding domain, RBD"/>
    <property type="match status" value="1"/>
</dbReference>
<feature type="region of interest" description="Disordered" evidence="15">
    <location>
        <begin position="977"/>
        <end position="1015"/>
    </location>
</feature>
<comment type="caution">
    <text evidence="12">Lacks conserved residue(s) required for the propagation of feature annotation.</text>
</comment>
<evidence type="ECO:0000256" key="5">
    <source>
        <dbReference type="ARBA" id="ARBA00022771"/>
    </source>
</evidence>
<dbReference type="GO" id="GO:0008270">
    <property type="term" value="F:zinc ion binding"/>
    <property type="evidence" value="ECO:0007669"/>
    <property type="project" value="UniProtKB-KW"/>
</dbReference>
<dbReference type="Gene3D" id="3.30.70.330">
    <property type="match status" value="1"/>
</dbReference>
<keyword evidence="7 11" id="KW-0694">RNA-binding</keyword>
<dbReference type="InterPro" id="IPR010280">
    <property type="entry name" value="U5_MeTrfase_fam"/>
</dbReference>
<evidence type="ECO:0000256" key="1">
    <source>
        <dbReference type="ARBA" id="ARBA00022603"/>
    </source>
</evidence>
<evidence type="ECO:0000256" key="3">
    <source>
        <dbReference type="ARBA" id="ARBA00022691"/>
    </source>
</evidence>
<dbReference type="SMART" id="SM00317">
    <property type="entry name" value="SET"/>
    <property type="match status" value="1"/>
</dbReference>
<feature type="region of interest" description="Disordered" evidence="15">
    <location>
        <begin position="574"/>
        <end position="601"/>
    </location>
</feature>
<dbReference type="PROSITE" id="PS51687">
    <property type="entry name" value="SAM_MT_RNA_M5U"/>
    <property type="match status" value="1"/>
</dbReference>
<dbReference type="SUPFAM" id="SSF53335">
    <property type="entry name" value="S-adenosyl-L-methionine-dependent methyltransferases"/>
    <property type="match status" value="1"/>
</dbReference>
<feature type="compositionally biased region" description="Basic and acidic residues" evidence="15">
    <location>
        <begin position="977"/>
        <end position="1001"/>
    </location>
</feature>
<keyword evidence="4" id="KW-0479">Metal-binding</keyword>
<dbReference type="GO" id="GO:0008276">
    <property type="term" value="F:protein methyltransferase activity"/>
    <property type="evidence" value="ECO:0007669"/>
    <property type="project" value="UniProtKB-ARBA"/>
</dbReference>
<comment type="caution">
    <text evidence="19">The sequence shown here is derived from an EMBL/GenBank/DDBJ whole genome shotgun (WGS) entry which is preliminary data.</text>
</comment>
<evidence type="ECO:0000256" key="4">
    <source>
        <dbReference type="ARBA" id="ARBA00022723"/>
    </source>
</evidence>
<dbReference type="SUPFAM" id="SSF144232">
    <property type="entry name" value="HIT/MYND zinc finger-like"/>
    <property type="match status" value="1"/>
</dbReference>
<keyword evidence="6" id="KW-0862">Zinc</keyword>
<feature type="compositionally biased region" description="Low complexity" evidence="15">
    <location>
        <begin position="1002"/>
        <end position="1015"/>
    </location>
</feature>
<dbReference type="PROSITE" id="PS01360">
    <property type="entry name" value="ZF_MYND_1"/>
    <property type="match status" value="1"/>
</dbReference>
<dbReference type="CDD" id="cd02440">
    <property type="entry name" value="AdoMet_MTases"/>
    <property type="match status" value="1"/>
</dbReference>
<dbReference type="PROSITE" id="PS50280">
    <property type="entry name" value="SET"/>
    <property type="match status" value="1"/>
</dbReference>
<evidence type="ECO:0000256" key="14">
    <source>
        <dbReference type="SAM" id="Coils"/>
    </source>
</evidence>
<dbReference type="PROSITE" id="PS50865">
    <property type="entry name" value="ZF_MYND_2"/>
    <property type="match status" value="1"/>
</dbReference>
<feature type="domain" description="MYND-type" evidence="18">
    <location>
        <begin position="9"/>
        <end position="46"/>
    </location>
</feature>
<dbReference type="PANTHER" id="PTHR45904">
    <property type="entry name" value="TRNA (URACIL-5-)-METHYLTRANSFERASE"/>
    <property type="match status" value="1"/>
</dbReference>
<dbReference type="EC" id="2.1.1.35" evidence="8"/>
<feature type="domain" description="SET" evidence="17">
    <location>
        <begin position="47"/>
        <end position="292"/>
    </location>
</feature>
<keyword evidence="5 10" id="KW-0863">Zinc-finger</keyword>
<organism evidence="19 20">
    <name type="scientific">Drosophila gunungcola</name>
    <name type="common">fruit fly</name>
    <dbReference type="NCBI Taxonomy" id="103775"/>
    <lineage>
        <taxon>Eukaryota</taxon>
        <taxon>Metazoa</taxon>
        <taxon>Ecdysozoa</taxon>
        <taxon>Arthropoda</taxon>
        <taxon>Hexapoda</taxon>
        <taxon>Insecta</taxon>
        <taxon>Pterygota</taxon>
        <taxon>Neoptera</taxon>
        <taxon>Endopterygota</taxon>
        <taxon>Diptera</taxon>
        <taxon>Brachycera</taxon>
        <taxon>Muscomorpha</taxon>
        <taxon>Ephydroidea</taxon>
        <taxon>Drosophilidae</taxon>
        <taxon>Drosophila</taxon>
        <taxon>Sophophora</taxon>
    </lineage>
</organism>
<dbReference type="PROSITE" id="PS50102">
    <property type="entry name" value="RRM"/>
    <property type="match status" value="1"/>
</dbReference>
<dbReference type="PANTHER" id="PTHR45904:SF2">
    <property type="entry name" value="TRNA (URACIL-5-)-METHYLTRANSFERASE HOMOLOG A"/>
    <property type="match status" value="1"/>
</dbReference>
<dbReference type="GO" id="GO:0008170">
    <property type="term" value="F:N-methyltransferase activity"/>
    <property type="evidence" value="ECO:0007669"/>
    <property type="project" value="UniProtKB-ARBA"/>
</dbReference>
<evidence type="ECO:0000256" key="6">
    <source>
        <dbReference type="ARBA" id="ARBA00022833"/>
    </source>
</evidence>
<sequence>MEPSSLTSCALCQAKASQLCAACRNVVYCSREHQKEHWKKGHRSECTCFEIASNEILGRHLKATRDIKIGEQILKEAPLVVGPKVASAPLCLGCHRNLLAPEKPQGNYYKCSACSWPLCGKECENSPHHKAECQLMSSSNFQSKINYTPGEEERKESAYCVIMLLRCMQLKSKDPEAFLKLYSLEDHLKERLETPLYQVLRANLITFIKTVLGLRDWSEMDILRIAAILDTNTFEVRQPRERRKVRALFPGAAMISHDCVPNMRHRFDEDMNIVFLAKRKIAKGEILSISYTQPLRSTIQRRVHLRQAKCFDCSCARCQDPEELGSFAGAQTCLKCKAGKIISLNPLQNSAVWKCQLCNLKRSAKEMVTSDAELQQELESLDKSTPVALEEFIYRHRADLHDTNTHILQAKYALTQLYGSAPGFAMEELSEESLTRKVQLCEELLELANIFDGGWSIFRGNLLIDMEEALVAQALRSEDPEECEEKLRNAAEMLREIRNIMKHEPEMQQLLLERQEFKKLLRITLKLDVTKIKSPTRKEFAFVCFRTQEDQQRALETLHGYKWKGKVLKAQAAKASADPLQKKRAAEDQESERKPKKQRTAVEATCPLSHIPYDQQLQQKSEEMSALLAKYTQELRRLNHRAKPHLDKFKFEGVLPSPTVNGYRNKNEFTVGKNAAGEVVVGFRLGCYADGSVEVAEVQDLPHLPEQAKWAARSFQELVRKSKFLPFNPDGNVGHFRQLMVRCSSATDVKHREAGQMINPVEHISGSTHITDTIQGLQFRISPLAFFQINTGGANVLYQKAIDLVAPTKDTTMLDICCGTGTITLAFAKHCKKVMGVEIVPDAIKDAEFNAQANDIKNCKFFTGNADDFIKSMVREALYEQEPGKPMDLIAVVDPPRAGLHHRSIAAIRSADAINRLVYVSCNPHSAKRNFIELARPESKQYKGEPFYPKSAVAVDMFPHTTHTELVILFEREPKTKVAADDVGDEKTPPEQDAAESKSEATAEAASEENPASAT</sequence>
<feature type="coiled-coil region" evidence="14">
    <location>
        <begin position="614"/>
        <end position="641"/>
    </location>
</feature>
<dbReference type="Gene3D" id="2.170.270.10">
    <property type="entry name" value="SET domain"/>
    <property type="match status" value="1"/>
</dbReference>
<reference evidence="19" key="1">
    <citation type="journal article" date="2023" name="Genome Biol. Evol.">
        <title>Long-read-based Genome Assembly of Drosophila gunungcola Reveals Fewer Chemosensory Genes in Flower-breeding Species.</title>
        <authorList>
            <person name="Negi A."/>
            <person name="Liao B.Y."/>
            <person name="Yeh S.D."/>
        </authorList>
    </citation>
    <scope>NUCLEOTIDE SEQUENCE</scope>
    <source>
        <strain evidence="19">Sukarami</strain>
    </source>
</reference>
<dbReference type="Proteomes" id="UP001059596">
    <property type="component" value="Unassembled WGS sequence"/>
</dbReference>
<dbReference type="EMBL" id="JAMKOV010000003">
    <property type="protein sequence ID" value="KAI8041707.1"/>
    <property type="molecule type" value="Genomic_DNA"/>
</dbReference>
<keyword evidence="20" id="KW-1185">Reference proteome</keyword>
<dbReference type="Pfam" id="PF00076">
    <property type="entry name" value="RRM_1"/>
    <property type="match status" value="1"/>
</dbReference>